<keyword evidence="9" id="KW-1035">Host cytoplasm</keyword>
<sequence length="274" mass="30453">NPVEHFIDQTLEEVLVVPDTQASGPIHTTKPQALGALEIGATANVGPEAMIETRYVMNNNTNAEAAVENFLGRSALWANLTLTNSFVAWDINFQEHAQVRKKFEMFTYVRFDLEITIVTNNAGLMQIMYVPPGAKAPANKDSREWDSASNPSVFYQPHSGFPRFTIPFTGLGSAYYMFYDGYDGTDAGNTQYGISQTNDMGSLCIRALDDTAKNDVKVFAKPKHTTAWIPRPPRATQYTHKHSTNYNSVKSGTLNDLEQKHFLTHRPDITTAGP</sequence>
<organism evidence="13 14">
    <name type="scientific">Rhinovirus C</name>
    <dbReference type="NCBI Taxonomy" id="463676"/>
    <lineage>
        <taxon>Viruses</taxon>
        <taxon>Riboviria</taxon>
        <taxon>Orthornavirae</taxon>
        <taxon>Pisuviricota</taxon>
        <taxon>Pisoniviricetes</taxon>
        <taxon>Picornavirales</taxon>
        <taxon>Picornaviridae</taxon>
        <taxon>Ensavirinae</taxon>
        <taxon>Enterovirus</taxon>
        <taxon>Enterovirus cerhino</taxon>
    </lineage>
</organism>
<evidence type="ECO:0000256" key="3">
    <source>
        <dbReference type="ARBA" id="ARBA00020107"/>
    </source>
</evidence>
<evidence type="ECO:0000256" key="9">
    <source>
        <dbReference type="ARBA" id="ARBA00023200"/>
    </source>
</evidence>
<evidence type="ECO:0000256" key="11">
    <source>
        <dbReference type="ARBA" id="ARBA00023296"/>
    </source>
</evidence>
<name>A0A7G0R9W6_9ENTO</name>
<evidence type="ECO:0000256" key="5">
    <source>
        <dbReference type="ARBA" id="ARBA00022706"/>
    </source>
</evidence>
<keyword evidence="4" id="KW-0945">Host-virus interaction</keyword>
<comment type="subcellular location">
    <subcellularLocation>
        <location evidence="1">Host cytoplasm</location>
    </subcellularLocation>
    <subcellularLocation>
        <location evidence="2">Virion</location>
    </subcellularLocation>
</comment>
<dbReference type="GO" id="GO:0044423">
    <property type="term" value="C:virion component"/>
    <property type="evidence" value="ECO:0007669"/>
    <property type="project" value="UniProtKB-KW"/>
</dbReference>
<dbReference type="SUPFAM" id="SSF88633">
    <property type="entry name" value="Positive stranded ssRNA viruses"/>
    <property type="match status" value="1"/>
</dbReference>
<feature type="non-terminal residue" evidence="13">
    <location>
        <position position="274"/>
    </location>
</feature>
<keyword evidence="6" id="KW-0519">Myristate</keyword>
<evidence type="ECO:0000256" key="1">
    <source>
        <dbReference type="ARBA" id="ARBA00004192"/>
    </source>
</evidence>
<dbReference type="Pfam" id="PF22663">
    <property type="entry name" value="Rhv_5"/>
    <property type="match status" value="1"/>
</dbReference>
<proteinExistence type="predicted"/>
<feature type="domain" description="Picornavirus capsid VP1" evidence="12">
    <location>
        <begin position="37"/>
        <end position="232"/>
    </location>
</feature>
<protein>
    <recommendedName>
        <fullName evidence="3">Genome polyprotein</fullName>
    </recommendedName>
</protein>
<dbReference type="InterPro" id="IPR029053">
    <property type="entry name" value="Viral_coat"/>
</dbReference>
<dbReference type="InterPro" id="IPR059138">
    <property type="entry name" value="Pico_VP1"/>
</dbReference>
<evidence type="ECO:0000313" key="13">
    <source>
        <dbReference type="EMBL" id="ADM08018.1"/>
    </source>
</evidence>
<reference evidence="13 14" key="1">
    <citation type="journal article" date="2010" name="J. Virol.">
        <title>Analysis of genetic diversity and sites of recombination in human rhinovirus species C.</title>
        <authorList>
            <person name="McIntyre C.L."/>
            <person name="McWilliam Leitch E.C."/>
            <person name="Savolainen-Kopra C."/>
            <person name="Hovi T."/>
            <person name="Simmonds P."/>
        </authorList>
    </citation>
    <scope>NUCLEOTIDE SEQUENCE [LARGE SCALE GENOMIC DNA]</scope>
    <source>
        <strain evidence="13">Resp_5071/07</strain>
    </source>
</reference>
<keyword evidence="5" id="KW-1143">T=pseudo3 icosahedral capsid protein</keyword>
<evidence type="ECO:0000313" key="14">
    <source>
        <dbReference type="Proteomes" id="UP000326084"/>
    </source>
</evidence>
<dbReference type="GO" id="GO:0019062">
    <property type="term" value="P:virion attachment to host cell"/>
    <property type="evidence" value="ECO:0007669"/>
    <property type="project" value="UniProtKB-KW"/>
</dbReference>
<keyword evidence="8" id="KW-0946">Virion</keyword>
<evidence type="ECO:0000259" key="12">
    <source>
        <dbReference type="Pfam" id="PF22663"/>
    </source>
</evidence>
<accession>A0A7G0R9W6</accession>
<dbReference type="CDD" id="cd00205">
    <property type="entry name" value="rhv_like"/>
    <property type="match status" value="1"/>
</dbReference>
<evidence type="ECO:0000256" key="4">
    <source>
        <dbReference type="ARBA" id="ARBA00022581"/>
    </source>
</evidence>
<dbReference type="Proteomes" id="UP000326084">
    <property type="component" value="Segment"/>
</dbReference>
<keyword evidence="5" id="KW-0167">Capsid protein</keyword>
<dbReference type="InterPro" id="IPR033703">
    <property type="entry name" value="Rhv-like"/>
</dbReference>
<keyword evidence="10" id="KW-0449">Lipoprotein</keyword>
<evidence type="ECO:0000256" key="10">
    <source>
        <dbReference type="ARBA" id="ARBA00023288"/>
    </source>
</evidence>
<keyword evidence="11" id="KW-1160">Virus entry into host cell</keyword>
<keyword evidence="7" id="KW-1161">Viral attachment to host cell</keyword>
<evidence type="ECO:0000256" key="7">
    <source>
        <dbReference type="ARBA" id="ARBA00022804"/>
    </source>
</evidence>
<dbReference type="GO" id="GO:0046718">
    <property type="term" value="P:symbiont entry into host cell"/>
    <property type="evidence" value="ECO:0007669"/>
    <property type="project" value="UniProtKB-KW"/>
</dbReference>
<evidence type="ECO:0000256" key="6">
    <source>
        <dbReference type="ARBA" id="ARBA00022707"/>
    </source>
</evidence>
<evidence type="ECO:0000256" key="2">
    <source>
        <dbReference type="ARBA" id="ARBA00004328"/>
    </source>
</evidence>
<evidence type="ECO:0000256" key="8">
    <source>
        <dbReference type="ARBA" id="ARBA00022844"/>
    </source>
</evidence>
<dbReference type="Gene3D" id="2.60.120.20">
    <property type="match status" value="1"/>
</dbReference>
<dbReference type="GO" id="GO:0043657">
    <property type="term" value="C:host cell"/>
    <property type="evidence" value="ECO:0007669"/>
    <property type="project" value="UniProtKB-SubCell"/>
</dbReference>
<feature type="non-terminal residue" evidence="13">
    <location>
        <position position="1"/>
    </location>
</feature>
<dbReference type="EMBL" id="HM236903">
    <property type="protein sequence ID" value="ADM08018.1"/>
    <property type="molecule type" value="Genomic_RNA"/>
</dbReference>